<proteinExistence type="predicted"/>
<dbReference type="InParanoid" id="A0A5C7EGR9"/>
<evidence type="ECO:0000313" key="1">
    <source>
        <dbReference type="EMBL" id="TXF11181.1"/>
    </source>
</evidence>
<dbReference type="OrthoDB" id="9931203at2"/>
<comment type="caution">
    <text evidence="1">The sequence shown here is derived from an EMBL/GenBank/DDBJ whole genome shotgun (WGS) entry which is preliminary data.</text>
</comment>
<dbReference type="AlphaFoldDB" id="A0A5C7EGR9"/>
<reference evidence="1 2" key="1">
    <citation type="submission" date="2019-08" db="EMBL/GenBank/DDBJ databases">
        <title>Pelomicrobium methylotrophicum gen. nov., sp. nov. a moderately thermophilic, facultatively anaerobic, lithoautotrophic and methylotrophic bacterium isolated from a terrestrial mud volcano.</title>
        <authorList>
            <person name="Slobodkina G.B."/>
            <person name="Merkel A.Y."/>
            <person name="Slobodkin A.I."/>
        </authorList>
    </citation>
    <scope>NUCLEOTIDE SEQUENCE [LARGE SCALE GENOMIC DNA]</scope>
    <source>
        <strain evidence="1 2">SM250</strain>
    </source>
</reference>
<name>A0A5C7EGR9_9PROT</name>
<dbReference type="Proteomes" id="UP000321201">
    <property type="component" value="Unassembled WGS sequence"/>
</dbReference>
<gene>
    <name evidence="1" type="ORF">FR698_11745</name>
</gene>
<keyword evidence="2" id="KW-1185">Reference proteome</keyword>
<evidence type="ECO:0000313" key="2">
    <source>
        <dbReference type="Proteomes" id="UP000321201"/>
    </source>
</evidence>
<dbReference type="RefSeq" id="WP_147800392.1">
    <property type="nucleotide sequence ID" value="NZ_VPFL01000016.1"/>
</dbReference>
<accession>A0A5C7EGR9</accession>
<protein>
    <submittedName>
        <fullName evidence="1">Uncharacterized protein</fullName>
    </submittedName>
</protein>
<dbReference type="EMBL" id="VPFL01000016">
    <property type="protein sequence ID" value="TXF11181.1"/>
    <property type="molecule type" value="Genomic_DNA"/>
</dbReference>
<sequence>MSFLARCPEAHLSALGRRTNDLHFEPSQTVRMGRLVEDEDGLLVLDEDGDQAEFEPDAVLAWIETPSFALDQAAAVETDIILKRIREHGF</sequence>
<organism evidence="1 2">
    <name type="scientific">Pelomicrobium methylotrophicum</name>
    <dbReference type="NCBI Taxonomy" id="2602750"/>
    <lineage>
        <taxon>Bacteria</taxon>
        <taxon>Pseudomonadati</taxon>
        <taxon>Pseudomonadota</taxon>
        <taxon>Hydrogenophilia</taxon>
        <taxon>Hydrogenophilia incertae sedis</taxon>
        <taxon>Pelomicrobium</taxon>
    </lineage>
</organism>